<evidence type="ECO:0000256" key="1">
    <source>
        <dbReference type="ARBA" id="ARBA00009108"/>
    </source>
</evidence>
<dbReference type="AlphaFoldDB" id="A0A2N0YY68"/>
<keyword evidence="2" id="KW-0255">Endonuclease</keyword>
<keyword evidence="3" id="KW-1185">Reference proteome</keyword>
<comment type="similarity">
    <text evidence="1">Belongs to the UPF0749 family.</text>
</comment>
<reference evidence="2 3" key="1">
    <citation type="journal article" date="2003" name="Int. J. Syst. Evol. Microbiol.">
        <title>Bacillus nealsonii sp. nov., isolated from a spacecraft-assembly facility, whose spores are gamma-radiation resistant.</title>
        <authorList>
            <person name="Venkateswaran K."/>
            <person name="Kempf M."/>
            <person name="Chen F."/>
            <person name="Satomi M."/>
            <person name="Nicholson W."/>
            <person name="Kern R."/>
        </authorList>
    </citation>
    <scope>NUCLEOTIDE SEQUENCE [LARGE SCALE GENOMIC DNA]</scope>
    <source>
        <strain evidence="2 3">FO-92</strain>
    </source>
</reference>
<dbReference type="Gene3D" id="3.30.70.1880">
    <property type="entry name" value="Protein of unknown function DUF881"/>
    <property type="match status" value="1"/>
</dbReference>
<keyword evidence="2" id="KW-0378">Hydrolase</keyword>
<name>A0A2N0YY68_9BACI</name>
<gene>
    <name evidence="2" type="ORF">CWS01_18445</name>
</gene>
<dbReference type="PANTHER" id="PTHR37313">
    <property type="entry name" value="UPF0749 PROTEIN RV1825"/>
    <property type="match status" value="1"/>
</dbReference>
<dbReference type="GO" id="GO:0004519">
    <property type="term" value="F:endonuclease activity"/>
    <property type="evidence" value="ECO:0007669"/>
    <property type="project" value="UniProtKB-KW"/>
</dbReference>
<comment type="caution">
    <text evidence="2">The sequence shown here is derived from an EMBL/GenBank/DDBJ whole genome shotgun (WGS) entry which is preliminary data.</text>
</comment>
<dbReference type="Proteomes" id="UP000233375">
    <property type="component" value="Unassembled WGS sequence"/>
</dbReference>
<proteinExistence type="inferred from homology"/>
<dbReference type="EMBL" id="PISE01000046">
    <property type="protein sequence ID" value="PKG22207.1"/>
    <property type="molecule type" value="Genomic_DNA"/>
</dbReference>
<dbReference type="InterPro" id="IPR010273">
    <property type="entry name" value="DUF881"/>
</dbReference>
<keyword evidence="2" id="KW-0540">Nuclease</keyword>
<dbReference type="PANTHER" id="PTHR37313:SF2">
    <property type="entry name" value="UPF0749 PROTEIN YLXX"/>
    <property type="match status" value="1"/>
</dbReference>
<dbReference type="OrthoDB" id="2439649at2"/>
<evidence type="ECO:0000313" key="3">
    <source>
        <dbReference type="Proteomes" id="UP000233375"/>
    </source>
</evidence>
<evidence type="ECO:0000313" key="2">
    <source>
        <dbReference type="EMBL" id="PKG22207.1"/>
    </source>
</evidence>
<accession>A0A2N0YY68</accession>
<sequence>MIAVQFQTINDEPKVRDTRDNFQLRQDLLKEKEAELTLLEEIRSTNDKLDQYANDERRIKEKVLEKTIIELKEAMGLTSIKGTGIILTIDSIDKELLLGEKAGKVNAGLIRRLINELNMYGAQEVSINGNRHVNTSAIRDINMETKIDGNALNTLPLEVKVLAKDEQAAGELYNRMKVSNSADDFFAYNLLITVKKSAEITIPAYKKNMVIRYMEPVMDKGGDS</sequence>
<protein>
    <submittedName>
        <fullName evidence="2">NgoFVII family restriction endonuclease</fullName>
    </submittedName>
</protein>
<dbReference type="Pfam" id="PF05949">
    <property type="entry name" value="DUF881"/>
    <property type="match status" value="1"/>
</dbReference>
<organism evidence="2 3">
    <name type="scientific">Niallia nealsonii</name>
    <dbReference type="NCBI Taxonomy" id="115979"/>
    <lineage>
        <taxon>Bacteria</taxon>
        <taxon>Bacillati</taxon>
        <taxon>Bacillota</taxon>
        <taxon>Bacilli</taxon>
        <taxon>Bacillales</taxon>
        <taxon>Bacillaceae</taxon>
        <taxon>Niallia</taxon>
    </lineage>
</organism>